<dbReference type="PANTHER" id="PTHR45947:SF3">
    <property type="entry name" value="SULFOQUINOVOSYL TRANSFERASE SQD2"/>
    <property type="match status" value="1"/>
</dbReference>
<dbReference type="RefSeq" id="WP_007536560.1">
    <property type="nucleotide sequence ID" value="NZ_HF536773.1"/>
</dbReference>
<comment type="caution">
    <text evidence="2">The sequence shown here is derived from an EMBL/GenBank/DDBJ whole genome shotgun (WGS) entry which is preliminary data.</text>
</comment>
<dbReference type="AlphaFoldDB" id="K0PRN6"/>
<dbReference type="CDD" id="cd03801">
    <property type="entry name" value="GT4_PimA-like"/>
    <property type="match status" value="1"/>
</dbReference>
<protein>
    <submittedName>
        <fullName evidence="2">Putative glycosyltransferase</fullName>
    </submittedName>
</protein>
<dbReference type="SUPFAM" id="SSF53756">
    <property type="entry name" value="UDP-Glycosyltransferase/glycogen phosphorylase"/>
    <property type="match status" value="1"/>
</dbReference>
<name>K0PRN6_9HYPH</name>
<keyword evidence="2" id="KW-0808">Transferase</keyword>
<dbReference type="HOGENOM" id="CLU_009583_45_0_5"/>
<feature type="domain" description="Glycosyl transferase family 1" evidence="1">
    <location>
        <begin position="182"/>
        <end position="335"/>
    </location>
</feature>
<organism evidence="2 3">
    <name type="scientific">Rhizobium mesoamericanum STM3625</name>
    <dbReference type="NCBI Taxonomy" id="1211777"/>
    <lineage>
        <taxon>Bacteria</taxon>
        <taxon>Pseudomonadati</taxon>
        <taxon>Pseudomonadota</taxon>
        <taxon>Alphaproteobacteria</taxon>
        <taxon>Hyphomicrobiales</taxon>
        <taxon>Rhizobiaceae</taxon>
        <taxon>Rhizobium/Agrobacterium group</taxon>
        <taxon>Rhizobium</taxon>
    </lineage>
</organism>
<evidence type="ECO:0000313" key="3">
    <source>
        <dbReference type="Proteomes" id="UP000009319"/>
    </source>
</evidence>
<dbReference type="Pfam" id="PF00534">
    <property type="entry name" value="Glycos_transf_1"/>
    <property type="match status" value="1"/>
</dbReference>
<sequence length="362" mass="39677">MRIAFYAPLKSPNHPVPSGDRLMARLIMRALELGGHCVEIVSEFRSFAATPEEANARRSAAQAELSRLRQDWSIKPRPDVWFCYHPYYKSPDMFGPALCREFAIPYVTAEASYSAKRDTTEWGEQQRLVVDGAGQAAVNIVLTERDRTGLAQALPTATFATLKPFIDTTLFATALSQAKPQRLITAAMMRSGDKMQSYTMLAEALRLIGDRPWTLAIAGDGPMRADVERLFSTIEAHRIEWLGELNAGEIAHELGRSGIYVWPGCGEAYGLAYLEAQAARLPVIAQKTAGVPEVVIDGVSGYLTPSGDTRAFAAAVAALLDDPVRRSTMGASARQFVLKERSLEVAAKALDAILQTYVRRKA</sequence>
<gene>
    <name evidence="2" type="ORF">BN77_p10623</name>
</gene>
<evidence type="ECO:0000313" key="2">
    <source>
        <dbReference type="EMBL" id="CCM79361.1"/>
    </source>
</evidence>
<dbReference type="InterPro" id="IPR001296">
    <property type="entry name" value="Glyco_trans_1"/>
</dbReference>
<dbReference type="EMBL" id="CANI01000043">
    <property type="protein sequence ID" value="CCM79361.1"/>
    <property type="molecule type" value="Genomic_DNA"/>
</dbReference>
<dbReference type="GO" id="GO:0016757">
    <property type="term" value="F:glycosyltransferase activity"/>
    <property type="evidence" value="ECO:0007669"/>
    <property type="project" value="InterPro"/>
</dbReference>
<dbReference type="PANTHER" id="PTHR45947">
    <property type="entry name" value="SULFOQUINOVOSYL TRANSFERASE SQD2"/>
    <property type="match status" value="1"/>
</dbReference>
<dbReference type="eggNOG" id="COG0438">
    <property type="taxonomic scope" value="Bacteria"/>
</dbReference>
<accession>K0PRN6</accession>
<dbReference type="Proteomes" id="UP000009319">
    <property type="component" value="Unassembled WGS sequence"/>
</dbReference>
<dbReference type="STRING" id="1211777.BN77_p10623"/>
<reference evidence="2 3" key="1">
    <citation type="journal article" date="2013" name="Genome Announc.">
        <title>Draft Genome Sequence of Rhizobium mesoamericanum STM3625, a Nitrogen-Fixing Symbiont of Mimosa pudica Isolated in French Guiana (South America).</title>
        <authorList>
            <person name="Moulin L."/>
            <person name="Mornico D."/>
            <person name="Melkonian R."/>
            <person name="Klonowska A."/>
        </authorList>
    </citation>
    <scope>NUCLEOTIDE SEQUENCE [LARGE SCALE GENOMIC DNA]</scope>
    <source>
        <strain evidence="2 3">STM3625</strain>
    </source>
</reference>
<proteinExistence type="predicted"/>
<keyword evidence="3" id="KW-1185">Reference proteome</keyword>
<evidence type="ECO:0000259" key="1">
    <source>
        <dbReference type="Pfam" id="PF00534"/>
    </source>
</evidence>
<dbReference type="InterPro" id="IPR050194">
    <property type="entry name" value="Glycosyltransferase_grp1"/>
</dbReference>
<dbReference type="Gene3D" id="3.40.50.2000">
    <property type="entry name" value="Glycogen Phosphorylase B"/>
    <property type="match status" value="2"/>
</dbReference>